<dbReference type="InterPro" id="IPR016064">
    <property type="entry name" value="NAD/diacylglycerol_kinase_sf"/>
</dbReference>
<evidence type="ECO:0000256" key="8">
    <source>
        <dbReference type="ARBA" id="ARBA00023264"/>
    </source>
</evidence>
<organism evidence="10 11">
    <name type="scientific">Anaerotruncus colihominis</name>
    <dbReference type="NCBI Taxonomy" id="169435"/>
    <lineage>
        <taxon>Bacteria</taxon>
        <taxon>Bacillati</taxon>
        <taxon>Bacillota</taxon>
        <taxon>Clostridia</taxon>
        <taxon>Eubacteriales</taxon>
        <taxon>Oscillospiraceae</taxon>
        <taxon>Anaerotruncus</taxon>
    </lineage>
</organism>
<evidence type="ECO:0000256" key="6">
    <source>
        <dbReference type="ARBA" id="ARBA00022840"/>
    </source>
</evidence>
<dbReference type="Proteomes" id="UP000446866">
    <property type="component" value="Unassembled WGS sequence"/>
</dbReference>
<protein>
    <submittedName>
        <fullName evidence="10">Diacylglycerol kinase family lipid kinase</fullName>
    </submittedName>
</protein>
<keyword evidence="11" id="KW-1185">Reference proteome</keyword>
<sequence length="329" mass="35642">MISYFFVNPVAGQGKGIERFIADIKASAEALSMQYEIYITKAEGDGETAARRISQELQGKEARFYACGGDGTLNEVINGSFGFDNIAVGCVPIGTGNDFVRNFPEAGSFLDLKAQFEGADTQVDLMRYSGVIAGKAQTRYCANMFNIGFDCNVAELAGRLKKKPMISGSMAYLLAVLGMFIKKKGICLHLTERDAVHIDGEVLLCAIANGSFCGGGLKTSPQSALTDGVFDLNIIHDVSRLKFLKLFPSYMKGNHLEIPGIEEVITVKQCTALKISPMAQNFILCADGEIQVAGEVEFSIVPNGLRFIVPKAAMVFASSRQTHEKAFRN</sequence>
<evidence type="ECO:0000256" key="1">
    <source>
        <dbReference type="ARBA" id="ARBA00001946"/>
    </source>
</evidence>
<evidence type="ECO:0000256" key="3">
    <source>
        <dbReference type="ARBA" id="ARBA00022679"/>
    </source>
</evidence>
<keyword evidence="4" id="KW-0547">Nucleotide-binding</keyword>
<dbReference type="PROSITE" id="PS50146">
    <property type="entry name" value="DAGK"/>
    <property type="match status" value="1"/>
</dbReference>
<dbReference type="SMART" id="SM00046">
    <property type="entry name" value="DAGKc"/>
    <property type="match status" value="1"/>
</dbReference>
<dbReference type="Gene3D" id="2.60.200.40">
    <property type="match status" value="1"/>
</dbReference>
<keyword evidence="8" id="KW-1208">Phospholipid metabolism</keyword>
<dbReference type="InterPro" id="IPR001206">
    <property type="entry name" value="Diacylglycerol_kinase_cat_dom"/>
</dbReference>
<dbReference type="Pfam" id="PF19279">
    <property type="entry name" value="YegS_C"/>
    <property type="match status" value="1"/>
</dbReference>
<dbReference type="PANTHER" id="PTHR12358:SF54">
    <property type="entry name" value="SPHINGOSINE KINASE RELATED PROTEIN"/>
    <property type="match status" value="1"/>
</dbReference>
<dbReference type="InterPro" id="IPR017438">
    <property type="entry name" value="ATP-NAD_kinase_N"/>
</dbReference>
<dbReference type="GO" id="GO:0008654">
    <property type="term" value="P:phospholipid biosynthetic process"/>
    <property type="evidence" value="ECO:0007669"/>
    <property type="project" value="UniProtKB-KW"/>
</dbReference>
<dbReference type="PANTHER" id="PTHR12358">
    <property type="entry name" value="SPHINGOSINE KINASE"/>
    <property type="match status" value="1"/>
</dbReference>
<dbReference type="GO" id="GO:0016301">
    <property type="term" value="F:kinase activity"/>
    <property type="evidence" value="ECO:0007669"/>
    <property type="project" value="UniProtKB-KW"/>
</dbReference>
<accession>A0A845QME4</accession>
<keyword evidence="7" id="KW-0594">Phospholipid biosynthesis</keyword>
<comment type="similarity">
    <text evidence="2">Belongs to the diacylglycerol/lipid kinase family.</text>
</comment>
<evidence type="ECO:0000256" key="7">
    <source>
        <dbReference type="ARBA" id="ARBA00023209"/>
    </source>
</evidence>
<proteinExistence type="inferred from homology"/>
<evidence type="ECO:0000256" key="5">
    <source>
        <dbReference type="ARBA" id="ARBA00022777"/>
    </source>
</evidence>
<dbReference type="InterPro" id="IPR050187">
    <property type="entry name" value="Lipid_Phosphate_FormReg"/>
</dbReference>
<evidence type="ECO:0000256" key="4">
    <source>
        <dbReference type="ARBA" id="ARBA00022741"/>
    </source>
</evidence>
<evidence type="ECO:0000259" key="9">
    <source>
        <dbReference type="PROSITE" id="PS50146"/>
    </source>
</evidence>
<evidence type="ECO:0000313" key="11">
    <source>
        <dbReference type="Proteomes" id="UP000446866"/>
    </source>
</evidence>
<keyword evidence="7" id="KW-0443">Lipid metabolism</keyword>
<comment type="cofactor">
    <cofactor evidence="1">
        <name>Mg(2+)</name>
        <dbReference type="ChEBI" id="CHEBI:18420"/>
    </cofactor>
</comment>
<dbReference type="EMBL" id="QXWK01000010">
    <property type="protein sequence ID" value="NBH61238.1"/>
    <property type="molecule type" value="Genomic_DNA"/>
</dbReference>
<dbReference type="InterPro" id="IPR045540">
    <property type="entry name" value="YegS/DAGK_C"/>
</dbReference>
<dbReference type="RefSeq" id="WP_160201522.1">
    <property type="nucleotide sequence ID" value="NZ_QXWK01000010.1"/>
</dbReference>
<gene>
    <name evidence="10" type="ORF">D0435_06180</name>
</gene>
<dbReference type="AlphaFoldDB" id="A0A845QME4"/>
<dbReference type="Gene3D" id="3.40.50.10330">
    <property type="entry name" value="Probable inorganic polyphosphate/atp-NAD kinase, domain 1"/>
    <property type="match status" value="1"/>
</dbReference>
<name>A0A845QME4_9FIRM</name>
<evidence type="ECO:0000313" key="10">
    <source>
        <dbReference type="EMBL" id="NBH61238.1"/>
    </source>
</evidence>
<reference evidence="10 11" key="1">
    <citation type="submission" date="2018-08" db="EMBL/GenBank/DDBJ databases">
        <title>Murine metabolic-syndrome-specific gut microbial biobank.</title>
        <authorList>
            <person name="Liu C."/>
        </authorList>
    </citation>
    <scope>NUCLEOTIDE SEQUENCE [LARGE SCALE GENOMIC DNA]</scope>
    <source>
        <strain evidence="10 11">28</strain>
    </source>
</reference>
<keyword evidence="7" id="KW-0444">Lipid biosynthesis</keyword>
<dbReference type="Pfam" id="PF00781">
    <property type="entry name" value="DAGK_cat"/>
    <property type="match status" value="1"/>
</dbReference>
<evidence type="ECO:0000256" key="2">
    <source>
        <dbReference type="ARBA" id="ARBA00005983"/>
    </source>
</evidence>
<keyword evidence="6" id="KW-0067">ATP-binding</keyword>
<keyword evidence="3" id="KW-0808">Transferase</keyword>
<keyword evidence="5 10" id="KW-0418">Kinase</keyword>
<dbReference type="SUPFAM" id="SSF111331">
    <property type="entry name" value="NAD kinase/diacylglycerol kinase-like"/>
    <property type="match status" value="1"/>
</dbReference>
<comment type="caution">
    <text evidence="10">The sequence shown here is derived from an EMBL/GenBank/DDBJ whole genome shotgun (WGS) entry which is preliminary data.</text>
</comment>
<dbReference type="GO" id="GO:0005524">
    <property type="term" value="F:ATP binding"/>
    <property type="evidence" value="ECO:0007669"/>
    <property type="project" value="UniProtKB-KW"/>
</dbReference>
<feature type="domain" description="DAGKc" evidence="9">
    <location>
        <begin position="1"/>
        <end position="134"/>
    </location>
</feature>